<evidence type="ECO:0000259" key="2">
    <source>
        <dbReference type="PROSITE" id="PS50943"/>
    </source>
</evidence>
<dbReference type="CDD" id="cd00093">
    <property type="entry name" value="HTH_XRE"/>
    <property type="match status" value="1"/>
</dbReference>
<dbReference type="InterPro" id="IPR050807">
    <property type="entry name" value="TransReg_Diox_bact_type"/>
</dbReference>
<comment type="caution">
    <text evidence="3">The sequence shown here is derived from an EMBL/GenBank/DDBJ whole genome shotgun (WGS) entry which is preliminary data.</text>
</comment>
<dbReference type="InterPro" id="IPR010982">
    <property type="entry name" value="Lambda_DNA-bd_dom_sf"/>
</dbReference>
<dbReference type="PROSITE" id="PS50943">
    <property type="entry name" value="HTH_CROC1"/>
    <property type="match status" value="1"/>
</dbReference>
<organism evidence="3 4">
    <name type="scientific">Nocardia cerradoensis</name>
    <dbReference type="NCBI Taxonomy" id="85688"/>
    <lineage>
        <taxon>Bacteria</taxon>
        <taxon>Bacillati</taxon>
        <taxon>Actinomycetota</taxon>
        <taxon>Actinomycetes</taxon>
        <taxon>Mycobacteriales</taxon>
        <taxon>Nocardiaceae</taxon>
        <taxon>Nocardia</taxon>
    </lineage>
</organism>
<dbReference type="PANTHER" id="PTHR46797">
    <property type="entry name" value="HTH-TYPE TRANSCRIPTIONAL REGULATOR"/>
    <property type="match status" value="1"/>
</dbReference>
<keyword evidence="4" id="KW-1185">Reference proteome</keyword>
<name>A0A231HE28_9NOCA</name>
<dbReference type="GO" id="GO:0005829">
    <property type="term" value="C:cytosol"/>
    <property type="evidence" value="ECO:0007669"/>
    <property type="project" value="TreeGrafter"/>
</dbReference>
<evidence type="ECO:0000313" key="3">
    <source>
        <dbReference type="EMBL" id="OXR47109.1"/>
    </source>
</evidence>
<dbReference type="SUPFAM" id="SSF47413">
    <property type="entry name" value="lambda repressor-like DNA-binding domains"/>
    <property type="match status" value="1"/>
</dbReference>
<dbReference type="PANTHER" id="PTHR46797:SF1">
    <property type="entry name" value="METHYLPHOSPHONATE SYNTHASE"/>
    <property type="match status" value="1"/>
</dbReference>
<gene>
    <name evidence="3" type="ORF">B7C42_00231</name>
</gene>
<evidence type="ECO:0000256" key="1">
    <source>
        <dbReference type="ARBA" id="ARBA00023125"/>
    </source>
</evidence>
<dbReference type="InterPro" id="IPR001387">
    <property type="entry name" value="Cro/C1-type_HTH"/>
</dbReference>
<dbReference type="Pfam" id="PF01381">
    <property type="entry name" value="HTH_3"/>
    <property type="match status" value="1"/>
</dbReference>
<dbReference type="GO" id="GO:0003700">
    <property type="term" value="F:DNA-binding transcription factor activity"/>
    <property type="evidence" value="ECO:0007669"/>
    <property type="project" value="TreeGrafter"/>
</dbReference>
<proteinExistence type="predicted"/>
<dbReference type="InterPro" id="IPR011990">
    <property type="entry name" value="TPR-like_helical_dom_sf"/>
</dbReference>
<dbReference type="EMBL" id="NGAF01000001">
    <property type="protein sequence ID" value="OXR47109.1"/>
    <property type="molecule type" value="Genomic_DNA"/>
</dbReference>
<evidence type="ECO:0000313" key="4">
    <source>
        <dbReference type="Proteomes" id="UP000215506"/>
    </source>
</evidence>
<dbReference type="Proteomes" id="UP000215506">
    <property type="component" value="Unassembled WGS sequence"/>
</dbReference>
<dbReference type="SMART" id="SM00530">
    <property type="entry name" value="HTH_XRE"/>
    <property type="match status" value="1"/>
</dbReference>
<sequence>MTTGEVIRRIRKSIGMTQSELAALIHVTQPGISQLEHDGPAIHDVRTLRRVARALGVPLDILVVEDEEEAAVKRREFFRVGALGAGSMAVVGAGTSRAATDSASGSTLKVGAADVSALSDSVNQIHDLDLVIGGDRLRAVAAGQVRYAQHLLNVGSYSDAVGSDLASVTAEMMVAAGWVHYDSGDPDSAGRYYAEAAQTATAADDGVAAAHALGNASHLMVNRFGSNTAPDQRATQYAQAASRAALKAGGPKLRALMALREAEAHGARGDRAEITKAIGRAFRAYESTRGYDPDWVYLPEAEMSGVSGKAYMRLSDHAAATAHLRDAIERSAAWPRERASWQLHLAHNLIQDGDVSQACLVLTGTLSTIADLGSARLQKRLDEAAAALRPYAKVSEAREFLAMWADRD</sequence>
<protein>
    <submittedName>
        <fullName evidence="3">Sporulation protein</fullName>
    </submittedName>
</protein>
<reference evidence="3 4" key="1">
    <citation type="submission" date="2017-07" db="EMBL/GenBank/DDBJ databases">
        <title>First draft Genome Sequence of Nocardia cerradoensis isolated from human infection.</title>
        <authorList>
            <person name="Carrasco G."/>
        </authorList>
    </citation>
    <scope>NUCLEOTIDE SEQUENCE [LARGE SCALE GENOMIC DNA]</scope>
    <source>
        <strain evidence="3 4">CNM20130759</strain>
    </source>
</reference>
<feature type="domain" description="HTH cro/C1-type" evidence="2">
    <location>
        <begin position="7"/>
        <end position="62"/>
    </location>
</feature>
<keyword evidence="1" id="KW-0238">DNA-binding</keyword>
<dbReference type="GO" id="GO:0003677">
    <property type="term" value="F:DNA binding"/>
    <property type="evidence" value="ECO:0007669"/>
    <property type="project" value="UniProtKB-KW"/>
</dbReference>
<dbReference type="AlphaFoldDB" id="A0A231HE28"/>
<dbReference type="RefSeq" id="WP_094024108.1">
    <property type="nucleotide sequence ID" value="NZ_NGAF01000001.1"/>
</dbReference>
<dbReference type="Gene3D" id="1.10.260.40">
    <property type="entry name" value="lambda repressor-like DNA-binding domains"/>
    <property type="match status" value="1"/>
</dbReference>
<accession>A0A231HE28</accession>
<dbReference type="SUPFAM" id="SSF48452">
    <property type="entry name" value="TPR-like"/>
    <property type="match status" value="1"/>
</dbReference>